<dbReference type="InterPro" id="IPR043147">
    <property type="entry name" value="Penicillin_amidase_A-knob"/>
</dbReference>
<dbReference type="Gene3D" id="2.30.120.10">
    <property type="match status" value="1"/>
</dbReference>
<keyword evidence="5" id="KW-0812">Transmembrane</keyword>
<dbReference type="RefSeq" id="XP_044558079.1">
    <property type="nucleotide sequence ID" value="XM_044712441.1"/>
</dbReference>
<evidence type="ECO:0000256" key="2">
    <source>
        <dbReference type="ARBA" id="ARBA00022801"/>
    </source>
</evidence>
<evidence type="ECO:0000256" key="1">
    <source>
        <dbReference type="ARBA" id="ARBA00006586"/>
    </source>
</evidence>
<gene>
    <name evidence="6" type="ORF">FDP41_008573</name>
</gene>
<keyword evidence="2" id="KW-0378">Hydrolase</keyword>
<dbReference type="OMA" id="HANDIHL"/>
<sequence>MIQTKGRRGSKPFCSSSVFWLIFISVATLFFSIPFFYLIATIPHLIAICNSLFAFVVLSLVGFLLILALWVAIMLRDARKQRKSNTAPYLAVHRNGVDDEFAELNNDSEDDSDDHYENYNQDGDGISDEQSLISVGNRGVPQNVESSSSAQQEQQSNAAASLIEETRRNQAYQQTTEYILKFLQFGSFLVYFIMLIGLVIFAVWIGTTKNTAQGITRGTLNMQSIIDESAYNPTYKEALPYASKFIDSLKKGSVSVERDANDVIHISASDEYSLYFTQGYIHAQERLWQIDTLKRTIQGTLSQTFGVNLLFSDRFYITLGLYEAAQRDYKLLNSSDRDKLDAYANGLSFYVKTMPAIPVEYQLIGYKPTVFTGADILAHHKYLSLTLSGNIYSEIQRYELDVLGLSAARISSILPNEYPNGFPLITQPKTNLNTTTVTYGATQQQSNTNTLWGDTMHHLLDFSKTSIYGLVEKVLSGASDLSDIFSSSSTIRQRLAWSVFDPQNIFSSSIANKGPYMQASNNWVISGDFTQGKQPLHANDIHLHLQAPNVFLLMHLKVTGIIPMETIGGSIAGLPCIIIGRNGNGISWSFTNAGADTMDLYEVQETEDGSGYIYKGKTVPYTVKSVTLTLKDGGKAIFNVTSTQFGPLVDTLYSVRNLPRKKRLALRYLDTNIQDTSLLTFLTIPTAKTFDEFDKAFGKLTAPVLNVLYADSNNNIAYTTAGRVPLRTKPDENLGLRPVKTYLTAEEDYSWDVDPETNTFFTSPYDALPDLTPTEVKQQKASFIFSANNKPDTPSVIRLTNDYGLLYSRSMRIQSLISNLVTSRTNITLQDMTNLQTDSVSQLFIMNRNIFEKMKPFKDEYQEKIRKQLIDWNGDMIPDSKLATIFEYWLKYITKLAANETQYDQTKLPFSPKENSFPASLRYSLTVMQQEISNPTVVDPNCVKFSSDKTCIGFARDQLQAVLSVLRSKFSFIPAYSSYRIHQTKFTHPLFGAYGLTGCLGTRISRRSGGTDTINEGAPSDDNLSNSFGPTYRQIIDHSNLEASVFVIPMGQSGNIFAKTYDNYLQAWENGEYVPMKTKDYYAKETLSIVEK</sequence>
<dbReference type="GO" id="GO:0016811">
    <property type="term" value="F:hydrolase activity, acting on carbon-nitrogen (but not peptide) bonds, in linear amides"/>
    <property type="evidence" value="ECO:0007669"/>
    <property type="project" value="InterPro"/>
</dbReference>
<protein>
    <recommendedName>
        <fullName evidence="8">Penicillin amidase</fullName>
    </recommendedName>
</protein>
<evidence type="ECO:0008006" key="8">
    <source>
        <dbReference type="Google" id="ProtNLM"/>
    </source>
</evidence>
<proteinExistence type="inferred from homology"/>
<evidence type="ECO:0000256" key="3">
    <source>
        <dbReference type="ARBA" id="ARBA00023145"/>
    </source>
</evidence>
<keyword evidence="7" id="KW-1185">Reference proteome</keyword>
<accession>A0A6A5BFF3</accession>
<dbReference type="GO" id="GO:0017000">
    <property type="term" value="P:antibiotic biosynthetic process"/>
    <property type="evidence" value="ECO:0007669"/>
    <property type="project" value="InterPro"/>
</dbReference>
<dbReference type="EMBL" id="VFQX01000061">
    <property type="protein sequence ID" value="KAF0973366.1"/>
    <property type="molecule type" value="Genomic_DNA"/>
</dbReference>
<dbReference type="Gene3D" id="1.10.439.10">
    <property type="entry name" value="Penicillin Amidohydrolase, domain 1"/>
    <property type="match status" value="1"/>
</dbReference>
<evidence type="ECO:0000256" key="4">
    <source>
        <dbReference type="SAM" id="MobiDB-lite"/>
    </source>
</evidence>
<dbReference type="Gene3D" id="1.10.1400.10">
    <property type="match status" value="1"/>
</dbReference>
<dbReference type="OrthoDB" id="330152at2759"/>
<dbReference type="Proteomes" id="UP000444721">
    <property type="component" value="Unassembled WGS sequence"/>
</dbReference>
<feature type="transmembrane region" description="Helical" evidence="5">
    <location>
        <begin position="188"/>
        <end position="207"/>
    </location>
</feature>
<dbReference type="Pfam" id="PF01804">
    <property type="entry name" value="Penicil_amidase"/>
    <property type="match status" value="1"/>
</dbReference>
<dbReference type="InterPro" id="IPR043146">
    <property type="entry name" value="Penicillin_amidase_N_B-knob"/>
</dbReference>
<name>A0A6A5BFF3_NAEFO</name>
<comment type="caution">
    <text evidence="6">The sequence shown here is derived from an EMBL/GenBank/DDBJ whole genome shotgun (WGS) entry which is preliminary data.</text>
</comment>
<dbReference type="VEuPathDB" id="AmoebaDB:FDP41_008573"/>
<dbReference type="PANTHER" id="PTHR34218">
    <property type="entry name" value="PEPTIDASE S45 PENICILLIN AMIDASE"/>
    <property type="match status" value="1"/>
</dbReference>
<dbReference type="VEuPathDB" id="AmoebaDB:NF0072840"/>
<comment type="similarity">
    <text evidence="1">Belongs to the peptidase S45 family.</text>
</comment>
<dbReference type="Gene3D" id="3.60.20.10">
    <property type="entry name" value="Glutamine Phosphoribosylpyrophosphate, subunit 1, domain 1"/>
    <property type="match status" value="1"/>
</dbReference>
<feature type="compositionally biased region" description="Low complexity" evidence="4">
    <location>
        <begin position="145"/>
        <end position="159"/>
    </location>
</feature>
<feature type="region of interest" description="Disordered" evidence="4">
    <location>
        <begin position="140"/>
        <end position="159"/>
    </location>
</feature>
<keyword evidence="3" id="KW-0865">Zymogen</keyword>
<dbReference type="VEuPathDB" id="AmoebaDB:NfTy_092360"/>
<dbReference type="InterPro" id="IPR029055">
    <property type="entry name" value="Ntn_hydrolases_N"/>
</dbReference>
<dbReference type="InterPro" id="IPR023343">
    <property type="entry name" value="Penicillin_amidase_dom1"/>
</dbReference>
<dbReference type="InterPro" id="IPR002692">
    <property type="entry name" value="S45"/>
</dbReference>
<dbReference type="AlphaFoldDB" id="A0A6A5BFF3"/>
<keyword evidence="5" id="KW-1133">Transmembrane helix</keyword>
<feature type="transmembrane region" description="Helical" evidence="5">
    <location>
        <begin position="20"/>
        <end position="40"/>
    </location>
</feature>
<dbReference type="GeneID" id="68115791"/>
<feature type="transmembrane region" description="Helical" evidence="5">
    <location>
        <begin position="52"/>
        <end position="75"/>
    </location>
</feature>
<evidence type="ECO:0000256" key="5">
    <source>
        <dbReference type="SAM" id="Phobius"/>
    </source>
</evidence>
<keyword evidence="5" id="KW-0472">Membrane</keyword>
<dbReference type="SUPFAM" id="SSF56235">
    <property type="entry name" value="N-terminal nucleophile aminohydrolases (Ntn hydrolases)"/>
    <property type="match status" value="1"/>
</dbReference>
<evidence type="ECO:0000313" key="7">
    <source>
        <dbReference type="Proteomes" id="UP000444721"/>
    </source>
</evidence>
<organism evidence="6 7">
    <name type="scientific">Naegleria fowleri</name>
    <name type="common">Brain eating amoeba</name>
    <dbReference type="NCBI Taxonomy" id="5763"/>
    <lineage>
        <taxon>Eukaryota</taxon>
        <taxon>Discoba</taxon>
        <taxon>Heterolobosea</taxon>
        <taxon>Tetramitia</taxon>
        <taxon>Eutetramitia</taxon>
        <taxon>Vahlkampfiidae</taxon>
        <taxon>Naegleria</taxon>
    </lineage>
</organism>
<reference evidence="6 7" key="1">
    <citation type="journal article" date="2019" name="Sci. Rep.">
        <title>Nanopore sequencing improves the draft genome of the human pathogenic amoeba Naegleria fowleri.</title>
        <authorList>
            <person name="Liechti N."/>
            <person name="Schurch N."/>
            <person name="Bruggmann R."/>
            <person name="Wittwer M."/>
        </authorList>
    </citation>
    <scope>NUCLEOTIDE SEQUENCE [LARGE SCALE GENOMIC DNA]</scope>
    <source>
        <strain evidence="6 7">ATCC 30894</strain>
    </source>
</reference>
<evidence type="ECO:0000313" key="6">
    <source>
        <dbReference type="EMBL" id="KAF0973366.1"/>
    </source>
</evidence>
<dbReference type="PANTHER" id="PTHR34218:SF4">
    <property type="entry name" value="ACYL-HOMOSERINE LACTONE ACYLASE QUIP"/>
    <property type="match status" value="1"/>
</dbReference>